<evidence type="ECO:0000256" key="1">
    <source>
        <dbReference type="ARBA" id="ARBA00023002"/>
    </source>
</evidence>
<comment type="caution">
    <text evidence="4">The sequence shown here is derived from an EMBL/GenBank/DDBJ whole genome shotgun (WGS) entry which is preliminary data.</text>
</comment>
<dbReference type="FunFam" id="3.20.20.100:FF:000002">
    <property type="entry name" value="2,5-diketo-D-gluconic acid reductase A"/>
    <property type="match status" value="1"/>
</dbReference>
<evidence type="ECO:0000256" key="2">
    <source>
        <dbReference type="SAM" id="MobiDB-lite"/>
    </source>
</evidence>
<feature type="domain" description="NADP-dependent oxidoreductase" evidence="3">
    <location>
        <begin position="66"/>
        <end position="293"/>
    </location>
</feature>
<dbReference type="EMBL" id="JARK01000239">
    <property type="protein sequence ID" value="EYC39836.1"/>
    <property type="molecule type" value="Genomic_DNA"/>
</dbReference>
<dbReference type="Gene3D" id="3.20.20.100">
    <property type="entry name" value="NADP-dependent oxidoreductase domain"/>
    <property type="match status" value="1"/>
</dbReference>
<evidence type="ECO:0000313" key="4">
    <source>
        <dbReference type="EMBL" id="EYC39836.1"/>
    </source>
</evidence>
<name>A0A016WJP8_9BILA</name>
<dbReference type="InterPro" id="IPR023210">
    <property type="entry name" value="NADP_OxRdtase_dom"/>
</dbReference>
<dbReference type="GO" id="GO:0016616">
    <property type="term" value="F:oxidoreductase activity, acting on the CH-OH group of donors, NAD or NADP as acceptor"/>
    <property type="evidence" value="ECO:0007669"/>
    <property type="project" value="UniProtKB-ARBA"/>
</dbReference>
<evidence type="ECO:0000313" key="5">
    <source>
        <dbReference type="Proteomes" id="UP000024635"/>
    </source>
</evidence>
<dbReference type="PANTHER" id="PTHR43827">
    <property type="entry name" value="2,5-DIKETO-D-GLUCONIC ACID REDUCTASE"/>
    <property type="match status" value="1"/>
</dbReference>
<proteinExistence type="predicted"/>
<dbReference type="STRING" id="53326.A0A016WJP8"/>
<dbReference type="Proteomes" id="UP000024635">
    <property type="component" value="Unassembled WGS sequence"/>
</dbReference>
<feature type="compositionally biased region" description="Basic and acidic residues" evidence="2">
    <location>
        <begin position="361"/>
        <end position="373"/>
    </location>
</feature>
<dbReference type="SUPFAM" id="SSF51430">
    <property type="entry name" value="NAD(P)-linked oxidoreductase"/>
    <property type="match status" value="1"/>
</dbReference>
<keyword evidence="1" id="KW-0560">Oxidoreductase</keyword>
<dbReference type="PRINTS" id="PR00069">
    <property type="entry name" value="ALDKETRDTASE"/>
</dbReference>
<dbReference type="InterPro" id="IPR036812">
    <property type="entry name" value="NAD(P)_OxRdtase_dom_sf"/>
</dbReference>
<sequence>MVHSFPSYGNCTEAILDSGQCCDEVNDCELEATSSAGPIPTVALANGVEMPLLGLGTTHSGGYYHDVVVHALRNCGYRMIDTARRYGVERELGIAWKESGVPRPFLFLCSKLWPTDFGPGVKRAFELSCAKLQTDYLDLYMTHFPVVPDYLGNARTVREDTWRQLELLYDEGRIRAIGVSNYSEDDLSELLEYCSVAPHVNQCEFHPWYNPVELRSFCEESGILYTGYCPIAKGKFLDADVLQKLSSKYGKTPAQICLRWSLEHGVPVIPKSKEKHRIAENRDVILMRIRWKVFDRAEPVARARRVPLLTAVRRPRLAVRGRCSSELASNLHGAPNGQVNGAVPRRNVTLGLSAAGRSRQPKPEEGISTKGRKEAAGSDDVLIFLCVSAQGSRAAAPAPFTWPFGALYICLYAQILNYHRILDSIYDRVIAFK</sequence>
<evidence type="ECO:0000259" key="3">
    <source>
        <dbReference type="Pfam" id="PF00248"/>
    </source>
</evidence>
<dbReference type="InterPro" id="IPR020471">
    <property type="entry name" value="AKR"/>
</dbReference>
<feature type="region of interest" description="Disordered" evidence="2">
    <location>
        <begin position="352"/>
        <end position="373"/>
    </location>
</feature>
<dbReference type="AlphaFoldDB" id="A0A016WJP8"/>
<dbReference type="PANTHER" id="PTHR43827:SF10">
    <property type="entry name" value="ZGC:110366"/>
    <property type="match status" value="1"/>
</dbReference>
<protein>
    <recommendedName>
        <fullName evidence="3">NADP-dependent oxidoreductase domain-containing protein</fullName>
    </recommendedName>
</protein>
<gene>
    <name evidence="4" type="primary">Acey_s0639.g994</name>
    <name evidence="4" type="synonym">Acey-ZK1290.5</name>
    <name evidence="4" type="ORF">Y032_0639g994</name>
</gene>
<reference evidence="5" key="1">
    <citation type="journal article" date="2015" name="Nat. Genet.">
        <title>The genome and transcriptome of the zoonotic hookworm Ancylostoma ceylanicum identify infection-specific gene families.</title>
        <authorList>
            <person name="Schwarz E.M."/>
            <person name="Hu Y."/>
            <person name="Antoshechkin I."/>
            <person name="Miller M.M."/>
            <person name="Sternberg P.W."/>
            <person name="Aroian R.V."/>
        </authorList>
    </citation>
    <scope>NUCLEOTIDE SEQUENCE</scope>
    <source>
        <strain evidence="5">HY135</strain>
    </source>
</reference>
<organism evidence="4 5">
    <name type="scientific">Ancylostoma ceylanicum</name>
    <dbReference type="NCBI Taxonomy" id="53326"/>
    <lineage>
        <taxon>Eukaryota</taxon>
        <taxon>Metazoa</taxon>
        <taxon>Ecdysozoa</taxon>
        <taxon>Nematoda</taxon>
        <taxon>Chromadorea</taxon>
        <taxon>Rhabditida</taxon>
        <taxon>Rhabditina</taxon>
        <taxon>Rhabditomorpha</taxon>
        <taxon>Strongyloidea</taxon>
        <taxon>Ancylostomatidae</taxon>
        <taxon>Ancylostomatinae</taxon>
        <taxon>Ancylostoma</taxon>
    </lineage>
</organism>
<dbReference type="PROSITE" id="PS00062">
    <property type="entry name" value="ALDOKETO_REDUCTASE_2"/>
    <property type="match status" value="1"/>
</dbReference>
<dbReference type="InterPro" id="IPR018170">
    <property type="entry name" value="Aldo/ket_reductase_CS"/>
</dbReference>
<keyword evidence="5" id="KW-1185">Reference proteome</keyword>
<dbReference type="PROSITE" id="PS00063">
    <property type="entry name" value="ALDOKETO_REDUCTASE_3"/>
    <property type="match status" value="1"/>
</dbReference>
<dbReference type="OrthoDB" id="416253at2759"/>
<dbReference type="Pfam" id="PF00248">
    <property type="entry name" value="Aldo_ket_red"/>
    <property type="match status" value="1"/>
</dbReference>
<accession>A0A016WJP8</accession>